<dbReference type="AlphaFoldDB" id="A0A420YAR2"/>
<organism evidence="2 3">
    <name type="scientific">Coniochaeta pulveracea</name>
    <dbReference type="NCBI Taxonomy" id="177199"/>
    <lineage>
        <taxon>Eukaryota</taxon>
        <taxon>Fungi</taxon>
        <taxon>Dikarya</taxon>
        <taxon>Ascomycota</taxon>
        <taxon>Pezizomycotina</taxon>
        <taxon>Sordariomycetes</taxon>
        <taxon>Sordariomycetidae</taxon>
        <taxon>Coniochaetales</taxon>
        <taxon>Coniochaetaceae</taxon>
        <taxon>Coniochaeta</taxon>
    </lineage>
</organism>
<dbReference type="Proteomes" id="UP000275385">
    <property type="component" value="Unassembled WGS sequence"/>
</dbReference>
<sequence>MEDRGGMSAPPQGTQKPSDGLGDVVAHPHVAQANISSARSQAQQQDFRVSTTPSTHVHSTVVSDQPPQSQVEDRNGSPSKRQKTPAIKPAIRPRVVPGHEMQAAPQLECPDETQREVPFDLVVDGLHYAFRHPTRHHDPAYYVLLCSEPNVYATSGYHEFKDNPLAADLALRHFTDQNATCHEALEGPVTEEELLRRFGYRVVGAREEEIVASNFYIRDKLVAQALDPRKKPILPSNQRGYDEDEEYVPE</sequence>
<name>A0A420YAR2_9PEZI</name>
<keyword evidence="3" id="KW-1185">Reference proteome</keyword>
<evidence type="ECO:0000256" key="1">
    <source>
        <dbReference type="SAM" id="MobiDB-lite"/>
    </source>
</evidence>
<reference evidence="2 3" key="1">
    <citation type="submission" date="2018-08" db="EMBL/GenBank/DDBJ databases">
        <title>Draft genome of the lignicolous fungus Coniochaeta pulveracea.</title>
        <authorList>
            <person name="Borstlap C.J."/>
            <person name="De Witt R.N."/>
            <person name="Botha A."/>
            <person name="Volschenk H."/>
        </authorList>
    </citation>
    <scope>NUCLEOTIDE SEQUENCE [LARGE SCALE GENOMIC DNA]</scope>
    <source>
        <strain evidence="2 3">CAB683</strain>
    </source>
</reference>
<comment type="caution">
    <text evidence="2">The sequence shown here is derived from an EMBL/GenBank/DDBJ whole genome shotgun (WGS) entry which is preliminary data.</text>
</comment>
<feature type="compositionally biased region" description="Low complexity" evidence="1">
    <location>
        <begin position="49"/>
        <end position="63"/>
    </location>
</feature>
<protein>
    <submittedName>
        <fullName evidence="2">Uncharacterized protein</fullName>
    </submittedName>
</protein>
<evidence type="ECO:0000313" key="2">
    <source>
        <dbReference type="EMBL" id="RKU44820.1"/>
    </source>
</evidence>
<evidence type="ECO:0000313" key="3">
    <source>
        <dbReference type="Proteomes" id="UP000275385"/>
    </source>
</evidence>
<gene>
    <name evidence="2" type="ORF">DL546_002223</name>
</gene>
<accession>A0A420YAR2</accession>
<dbReference type="OrthoDB" id="5239756at2759"/>
<feature type="region of interest" description="Disordered" evidence="1">
    <location>
        <begin position="1"/>
        <end position="90"/>
    </location>
</feature>
<feature type="compositionally biased region" description="Polar residues" evidence="1">
    <location>
        <begin position="33"/>
        <end position="48"/>
    </location>
</feature>
<dbReference type="EMBL" id="QVQW01000026">
    <property type="protein sequence ID" value="RKU44820.1"/>
    <property type="molecule type" value="Genomic_DNA"/>
</dbReference>
<proteinExistence type="predicted"/>